<name>A0A941BKZ1_9BURK</name>
<accession>A0A941BKZ1</accession>
<keyword evidence="3" id="KW-1185">Reference proteome</keyword>
<organism evidence="2 3">
    <name type="scientific">Ideonella aquatica</name>
    <dbReference type="NCBI Taxonomy" id="2824119"/>
    <lineage>
        <taxon>Bacteria</taxon>
        <taxon>Pseudomonadati</taxon>
        <taxon>Pseudomonadota</taxon>
        <taxon>Betaproteobacteria</taxon>
        <taxon>Burkholderiales</taxon>
        <taxon>Sphaerotilaceae</taxon>
        <taxon>Ideonella</taxon>
    </lineage>
</organism>
<evidence type="ECO:0000313" key="3">
    <source>
        <dbReference type="Proteomes" id="UP000678374"/>
    </source>
</evidence>
<proteinExistence type="predicted"/>
<protein>
    <submittedName>
        <fullName evidence="2">Uncharacterized protein</fullName>
    </submittedName>
</protein>
<feature type="region of interest" description="Disordered" evidence="1">
    <location>
        <begin position="1"/>
        <end position="43"/>
    </location>
</feature>
<reference evidence="2" key="1">
    <citation type="submission" date="2021-04" db="EMBL/GenBank/DDBJ databases">
        <title>The genome sequence of Ideonella sp. 4Y11.</title>
        <authorList>
            <person name="Liu Y."/>
        </authorList>
    </citation>
    <scope>NUCLEOTIDE SEQUENCE</scope>
    <source>
        <strain evidence="2">4Y11</strain>
    </source>
</reference>
<evidence type="ECO:0000256" key="1">
    <source>
        <dbReference type="SAM" id="MobiDB-lite"/>
    </source>
</evidence>
<dbReference type="RefSeq" id="WP_210801645.1">
    <property type="nucleotide sequence ID" value="NZ_JAGQDE010000006.1"/>
</dbReference>
<gene>
    <name evidence="2" type="ORF">KAK06_09160</name>
</gene>
<evidence type="ECO:0000313" key="2">
    <source>
        <dbReference type="EMBL" id="MBQ0959129.1"/>
    </source>
</evidence>
<dbReference type="EMBL" id="JAGQDE010000006">
    <property type="protein sequence ID" value="MBQ0959129.1"/>
    <property type="molecule type" value="Genomic_DNA"/>
</dbReference>
<comment type="caution">
    <text evidence="2">The sequence shown here is derived from an EMBL/GenBank/DDBJ whole genome shotgun (WGS) entry which is preliminary data.</text>
</comment>
<dbReference type="AlphaFoldDB" id="A0A941BKZ1"/>
<dbReference type="Proteomes" id="UP000678374">
    <property type="component" value="Unassembled WGS sequence"/>
</dbReference>
<sequence length="63" mass="6437">MTNLAPEEASLSASGARLLPVPRIPDGPDGPRQRTVQGADAHGCRLVTPPAGLFGWVGTGTDT</sequence>